<keyword evidence="6" id="KW-0482">Metalloprotease</keyword>
<dbReference type="Pfam" id="PF17162">
    <property type="entry name" value="DUF5118"/>
    <property type="match status" value="1"/>
</dbReference>
<accession>A0ABW6DKL5</accession>
<evidence type="ECO:0000256" key="2">
    <source>
        <dbReference type="SAM" id="SignalP"/>
    </source>
</evidence>
<organism evidence="6 7">
    <name type="scientific">Aquirufa avitistagni</name>
    <dbReference type="NCBI Taxonomy" id="3104728"/>
    <lineage>
        <taxon>Bacteria</taxon>
        <taxon>Pseudomonadati</taxon>
        <taxon>Bacteroidota</taxon>
        <taxon>Cytophagia</taxon>
        <taxon>Cytophagales</taxon>
        <taxon>Flectobacillaceae</taxon>
        <taxon>Aquirufa</taxon>
    </lineage>
</organism>
<protein>
    <submittedName>
        <fullName evidence="6">Zinc-dependent metalloprotease</fullName>
    </submittedName>
</protein>
<dbReference type="GO" id="GO:0008237">
    <property type="term" value="F:metallopeptidase activity"/>
    <property type="evidence" value="ECO:0007669"/>
    <property type="project" value="UniProtKB-KW"/>
</dbReference>
<dbReference type="InterPro" id="IPR034032">
    <property type="entry name" value="Zn_MMP-like_bac"/>
</dbReference>
<evidence type="ECO:0000259" key="5">
    <source>
        <dbReference type="Pfam" id="PF17162"/>
    </source>
</evidence>
<evidence type="ECO:0000259" key="4">
    <source>
        <dbReference type="Pfam" id="PF17148"/>
    </source>
</evidence>
<gene>
    <name evidence="6" type="ORF">U0R10_07750</name>
</gene>
<evidence type="ECO:0000259" key="3">
    <source>
        <dbReference type="Pfam" id="PF16313"/>
    </source>
</evidence>
<dbReference type="Pfam" id="PF17148">
    <property type="entry name" value="DUF5117"/>
    <property type="match status" value="1"/>
</dbReference>
<keyword evidence="6" id="KW-0378">Hydrolase</keyword>
<feature type="domain" description="DUF5118" evidence="5">
    <location>
        <begin position="47"/>
        <end position="94"/>
    </location>
</feature>
<reference evidence="6 7" key="1">
    <citation type="submission" date="2024-03" db="EMBL/GenBank/DDBJ databases">
        <title>Aquirufa genome sequencing.</title>
        <authorList>
            <person name="Pitt A."/>
            <person name="Hahn M.W."/>
        </authorList>
    </citation>
    <scope>NUCLEOTIDE SEQUENCE [LARGE SCALE GENOMIC DNA]</scope>
    <source>
        <strain evidence="6 7">OSTEICH-129V</strain>
    </source>
</reference>
<dbReference type="PANTHER" id="PTHR38478">
    <property type="entry name" value="PEPTIDASE M1A AND M12B"/>
    <property type="match status" value="1"/>
</dbReference>
<evidence type="ECO:0000313" key="6">
    <source>
        <dbReference type="EMBL" id="MFD3394509.1"/>
    </source>
</evidence>
<dbReference type="InterPro" id="IPR032534">
    <property type="entry name" value="EcxA_zinc-bd"/>
</dbReference>
<dbReference type="RefSeq" id="WP_377983391.1">
    <property type="nucleotide sequence ID" value="NZ_JBBKXZ010000002.1"/>
</dbReference>
<dbReference type="Pfam" id="PF16313">
    <property type="entry name" value="DUF4953"/>
    <property type="match status" value="1"/>
</dbReference>
<evidence type="ECO:0000256" key="1">
    <source>
        <dbReference type="SAM" id="MobiDB-lite"/>
    </source>
</evidence>
<feature type="region of interest" description="Disordered" evidence="1">
    <location>
        <begin position="25"/>
        <end position="51"/>
    </location>
</feature>
<keyword evidence="6" id="KW-0645">Protease</keyword>
<comment type="caution">
    <text evidence="6">The sequence shown here is derived from an EMBL/GenBank/DDBJ whole genome shotgun (WGS) entry which is preliminary data.</text>
</comment>
<dbReference type="Proteomes" id="UP001598138">
    <property type="component" value="Unassembled WGS sequence"/>
</dbReference>
<dbReference type="InterPro" id="IPR033428">
    <property type="entry name" value="DUF5118"/>
</dbReference>
<dbReference type="InterPro" id="IPR024079">
    <property type="entry name" value="MetalloPept_cat_dom_sf"/>
</dbReference>
<feature type="domain" description="EcxA zinc-binding" evidence="3">
    <location>
        <begin position="430"/>
        <end position="732"/>
    </location>
</feature>
<dbReference type="CDD" id="cd04276">
    <property type="entry name" value="ZnMc_MMP_like_2"/>
    <property type="match status" value="1"/>
</dbReference>
<dbReference type="EMBL" id="JBBKXZ010000002">
    <property type="protein sequence ID" value="MFD3394509.1"/>
    <property type="molecule type" value="Genomic_DNA"/>
</dbReference>
<keyword evidence="2" id="KW-0732">Signal</keyword>
<sequence length="830" mass="93586">MKKVLSLIVCLSAASFFSFGQSAKAPATPPAKPADSTAAKRPASKSKSYDQVITKDAKSKKGLFTAHQVGDKYYFEIPKKHLGKDMLLVSQIAKLPSGIGGGYVNAGTSSREQLIVWEKFQEKIMIKVKSYASVAADSLPISLSVKANNYEPTLYMFDIETYSKDSSNVVIDVTKFYSSDIPAMSGLDASLREAHKVRNLDPSRSFIRSIKSFPLNIEVLQDFTFNASKPSVTPYTETLSMQMNQSMILLPEKPMKPRLFDQRVGYFTQKQYDYSSEELKSDQKTYIQRWRLEPKDMAAYKRGELVEPIKPIVYYLDPATPMKLRKHMKKGVENWQKAFEVAGFKNAIICKDPPTAAEDPDFSPEDIRYSVIRYVASTTRNATGPSVSDPRSGEIIESDIIWYHNHLRSYRNRFLLETGASNPNARTLDTREEDIGEMMEMVISHEVGHALGFPHNMGASSSYEVENYRKGDFTTKEGISASIMDYARFNYIAQPGDQGVRYIRQMGPYDNYAVNWGYRVLPDAVRPEDEVPTLDKWIEAKAGDPRFRFGNQGTTFDPSSQTEDIGNDPIRASTYAVKNLKYVAKNLADWTSKKTNDYEDLIELNDELLGSWSRYVGHVTTMVGGVYEQYAKPNQNISSYNPVPKASQQAAVNWLITNVFTNVDWLINKEVVTHHMAGYTDRIRSLQVSPLNRMLSLETFARLDNSGLTTSNNYKTIDLFQDLRGGIWTELASGKNIDRYRRNLQKAYIERLKALMTDQAPAPPAAVGQFGPARETYPVAQSDVRSIVRGELKALQASLALAKGKYADKEVRYHLDDCLERVGLILNPRK</sequence>
<evidence type="ECO:0000313" key="7">
    <source>
        <dbReference type="Proteomes" id="UP001598138"/>
    </source>
</evidence>
<dbReference type="InterPro" id="IPR033413">
    <property type="entry name" value="DUF5117"/>
</dbReference>
<name>A0ABW6DKL5_9BACT</name>
<dbReference type="Gene3D" id="3.40.390.10">
    <property type="entry name" value="Collagenase (Catalytic Domain)"/>
    <property type="match status" value="1"/>
</dbReference>
<dbReference type="PANTHER" id="PTHR38478:SF1">
    <property type="entry name" value="ZINC DEPENDENT METALLOPROTEASE DOMAIN LIPOPROTEIN"/>
    <property type="match status" value="1"/>
</dbReference>
<keyword evidence="7" id="KW-1185">Reference proteome</keyword>
<dbReference type="SUPFAM" id="SSF55486">
    <property type="entry name" value="Metalloproteases ('zincins'), catalytic domain"/>
    <property type="match status" value="1"/>
</dbReference>
<feature type="signal peptide" evidence="2">
    <location>
        <begin position="1"/>
        <end position="20"/>
    </location>
</feature>
<proteinExistence type="predicted"/>
<feature type="chain" id="PRO_5045262208" evidence="2">
    <location>
        <begin position="21"/>
        <end position="830"/>
    </location>
</feature>
<feature type="domain" description="DUF5117" evidence="4">
    <location>
        <begin position="107"/>
        <end position="295"/>
    </location>
</feature>